<dbReference type="AlphaFoldDB" id="A0AAV8RNU5"/>
<organism evidence="2 3">
    <name type="scientific">Ensete ventricosum</name>
    <name type="common">Abyssinian banana</name>
    <name type="synonym">Musa ensete</name>
    <dbReference type="NCBI Taxonomy" id="4639"/>
    <lineage>
        <taxon>Eukaryota</taxon>
        <taxon>Viridiplantae</taxon>
        <taxon>Streptophyta</taxon>
        <taxon>Embryophyta</taxon>
        <taxon>Tracheophyta</taxon>
        <taxon>Spermatophyta</taxon>
        <taxon>Magnoliopsida</taxon>
        <taxon>Liliopsida</taxon>
        <taxon>Zingiberales</taxon>
        <taxon>Musaceae</taxon>
        <taxon>Ensete</taxon>
    </lineage>
</organism>
<sequence length="71" mass="7815">MNLVHVVSGSRGRIFLFLHRDSCGMIDFIMVHRLIEPSIRTGLKLPFEASSAVGRGSESSDAEHDCRGDEA</sequence>
<dbReference type="EMBL" id="JAQQAF010000002">
    <property type="protein sequence ID" value="KAJ8504410.1"/>
    <property type="molecule type" value="Genomic_DNA"/>
</dbReference>
<protein>
    <submittedName>
        <fullName evidence="2">Uncharacterized protein</fullName>
    </submittedName>
</protein>
<evidence type="ECO:0000256" key="1">
    <source>
        <dbReference type="SAM" id="MobiDB-lite"/>
    </source>
</evidence>
<name>A0AAV8RNU5_ENSVE</name>
<reference evidence="2 3" key="1">
    <citation type="submission" date="2022-12" db="EMBL/GenBank/DDBJ databases">
        <title>Chromosome-scale assembly of the Ensete ventricosum genome.</title>
        <authorList>
            <person name="Dussert Y."/>
            <person name="Stocks J."/>
            <person name="Wendawek A."/>
            <person name="Woldeyes F."/>
            <person name="Nichols R.A."/>
            <person name="Borrell J.S."/>
        </authorList>
    </citation>
    <scope>NUCLEOTIDE SEQUENCE [LARGE SCALE GENOMIC DNA]</scope>
    <source>
        <strain evidence="3">cv. Maze</strain>
        <tissue evidence="2">Seeds</tissue>
    </source>
</reference>
<dbReference type="Proteomes" id="UP001222027">
    <property type="component" value="Unassembled WGS sequence"/>
</dbReference>
<evidence type="ECO:0000313" key="2">
    <source>
        <dbReference type="EMBL" id="KAJ8504410.1"/>
    </source>
</evidence>
<keyword evidence="3" id="KW-1185">Reference proteome</keyword>
<accession>A0AAV8RNU5</accession>
<proteinExistence type="predicted"/>
<gene>
    <name evidence="2" type="ORF">OPV22_005296</name>
</gene>
<feature type="region of interest" description="Disordered" evidence="1">
    <location>
        <begin position="50"/>
        <end position="71"/>
    </location>
</feature>
<comment type="caution">
    <text evidence="2">The sequence shown here is derived from an EMBL/GenBank/DDBJ whole genome shotgun (WGS) entry which is preliminary data.</text>
</comment>
<feature type="compositionally biased region" description="Basic and acidic residues" evidence="1">
    <location>
        <begin position="61"/>
        <end position="71"/>
    </location>
</feature>
<evidence type="ECO:0000313" key="3">
    <source>
        <dbReference type="Proteomes" id="UP001222027"/>
    </source>
</evidence>